<dbReference type="AlphaFoldDB" id="A0A2S4W1V8"/>
<reference evidence="1 2" key="1">
    <citation type="submission" date="2017-12" db="EMBL/GenBank/DDBJ databases">
        <title>Gene loss provides genomic basis for host adaptation in cereal stripe rust fungi.</title>
        <authorList>
            <person name="Xia C."/>
        </authorList>
    </citation>
    <scope>NUCLEOTIDE SEQUENCE [LARGE SCALE GENOMIC DNA]</scope>
    <source>
        <strain evidence="1 2">93TX-2</strain>
    </source>
</reference>
<dbReference type="Proteomes" id="UP000238274">
    <property type="component" value="Unassembled WGS sequence"/>
</dbReference>
<keyword evidence="2" id="KW-1185">Reference proteome</keyword>
<organism evidence="1 2">
    <name type="scientific">Puccinia striiformis</name>
    <dbReference type="NCBI Taxonomy" id="27350"/>
    <lineage>
        <taxon>Eukaryota</taxon>
        <taxon>Fungi</taxon>
        <taxon>Dikarya</taxon>
        <taxon>Basidiomycota</taxon>
        <taxon>Pucciniomycotina</taxon>
        <taxon>Pucciniomycetes</taxon>
        <taxon>Pucciniales</taxon>
        <taxon>Pucciniaceae</taxon>
        <taxon>Puccinia</taxon>
    </lineage>
</organism>
<protein>
    <submittedName>
        <fullName evidence="1">Uncharacterized protein</fullName>
    </submittedName>
</protein>
<sequence length="87" mass="10314">LQENEQFLVLFYRLKIIILNAYLPTHQINVHTPERIPSPASWHTTFLEKMEKILRKALEHKDHHLATVEDFSELRHEKFFCGASYGP</sequence>
<dbReference type="VEuPathDB" id="FungiDB:PSHT_07013"/>
<reference evidence="2" key="3">
    <citation type="journal article" date="2018" name="Mol. Plant Microbe Interact.">
        <title>Genome sequence resources for the wheat stripe rust pathogen (Puccinia striiformis f. sp. tritici) and the barley stripe rust pathogen (Puccinia striiformis f. sp. hordei).</title>
        <authorList>
            <person name="Xia C."/>
            <person name="Wang M."/>
            <person name="Yin C."/>
            <person name="Cornejo O.E."/>
            <person name="Hulbert S.H."/>
            <person name="Chen X."/>
        </authorList>
    </citation>
    <scope>NUCLEOTIDE SEQUENCE [LARGE SCALE GENOMIC DNA]</scope>
    <source>
        <strain evidence="2">93TX-2</strain>
    </source>
</reference>
<evidence type="ECO:0000313" key="1">
    <source>
        <dbReference type="EMBL" id="POW15773.1"/>
    </source>
</evidence>
<reference evidence="2" key="2">
    <citation type="journal article" date="2018" name="BMC Genomics">
        <title>Genomic insights into host adaptation between the wheat stripe rust pathogen (Puccinia striiformis f. sp. tritici) and the barley stripe rust pathogen (Puccinia striiformis f. sp. hordei).</title>
        <authorList>
            <person name="Xia C."/>
            <person name="Wang M."/>
            <person name="Yin C."/>
            <person name="Cornejo O.E."/>
            <person name="Hulbert S.H."/>
            <person name="Chen X."/>
        </authorList>
    </citation>
    <scope>NUCLEOTIDE SEQUENCE [LARGE SCALE GENOMIC DNA]</scope>
    <source>
        <strain evidence="2">93TX-2</strain>
    </source>
</reference>
<proteinExistence type="predicted"/>
<gene>
    <name evidence="1" type="ORF">PSHT_07013</name>
</gene>
<comment type="caution">
    <text evidence="1">The sequence shown here is derived from an EMBL/GenBank/DDBJ whole genome shotgun (WGS) entry which is preliminary data.</text>
</comment>
<evidence type="ECO:0000313" key="2">
    <source>
        <dbReference type="Proteomes" id="UP000238274"/>
    </source>
</evidence>
<name>A0A2S4W1V8_9BASI</name>
<accession>A0A2S4W1V8</accession>
<feature type="non-terminal residue" evidence="1">
    <location>
        <position position="1"/>
    </location>
</feature>
<dbReference type="EMBL" id="PKSM01000083">
    <property type="protein sequence ID" value="POW15773.1"/>
    <property type="molecule type" value="Genomic_DNA"/>
</dbReference>
<feature type="non-terminal residue" evidence="1">
    <location>
        <position position="87"/>
    </location>
</feature>